<evidence type="ECO:0000259" key="2">
    <source>
        <dbReference type="PROSITE" id="PS50835"/>
    </source>
</evidence>
<reference evidence="5" key="1">
    <citation type="submission" date="2017-02" db="UniProtKB">
        <authorList>
            <consortium name="WormBaseParasite"/>
        </authorList>
    </citation>
    <scope>IDENTIFICATION</scope>
</reference>
<dbReference type="PANTHER" id="PTHR47633:SF16">
    <property type="entry name" value="CAVP-TARGET PROTEIN-LIKE"/>
    <property type="match status" value="1"/>
</dbReference>
<reference evidence="3 4" key="2">
    <citation type="submission" date="2018-11" db="EMBL/GenBank/DDBJ databases">
        <authorList>
            <consortium name="Pathogen Informatics"/>
        </authorList>
    </citation>
    <scope>NUCLEOTIDE SEQUENCE [LARGE SCALE GENOMIC DNA]</scope>
</reference>
<gene>
    <name evidence="3" type="ORF">NBR_LOCUS19554</name>
</gene>
<protein>
    <submittedName>
        <fullName evidence="5">Ig-like domain-containing protein</fullName>
    </submittedName>
</protein>
<evidence type="ECO:0000313" key="4">
    <source>
        <dbReference type="Proteomes" id="UP000271162"/>
    </source>
</evidence>
<dbReference type="InterPro" id="IPR013783">
    <property type="entry name" value="Ig-like_fold"/>
</dbReference>
<dbReference type="PANTHER" id="PTHR47633">
    <property type="entry name" value="IMMUNOGLOBULIN"/>
    <property type="match status" value="1"/>
</dbReference>
<dbReference type="EMBL" id="UYSL01024279">
    <property type="protein sequence ID" value="VDL83288.1"/>
    <property type="molecule type" value="Genomic_DNA"/>
</dbReference>
<dbReference type="WBParaSite" id="NBR_0001955301-mRNA-1">
    <property type="protein sequence ID" value="NBR_0001955301-mRNA-1"/>
    <property type="gene ID" value="NBR_0001955301"/>
</dbReference>
<name>A0A0N4YQN1_NIPBR</name>
<feature type="domain" description="Ig-like" evidence="2">
    <location>
        <begin position="17"/>
        <end position="104"/>
    </location>
</feature>
<organism evidence="5">
    <name type="scientific">Nippostrongylus brasiliensis</name>
    <name type="common">Rat hookworm</name>
    <dbReference type="NCBI Taxonomy" id="27835"/>
    <lineage>
        <taxon>Eukaryota</taxon>
        <taxon>Metazoa</taxon>
        <taxon>Ecdysozoa</taxon>
        <taxon>Nematoda</taxon>
        <taxon>Chromadorea</taxon>
        <taxon>Rhabditida</taxon>
        <taxon>Rhabditina</taxon>
        <taxon>Rhabditomorpha</taxon>
        <taxon>Strongyloidea</taxon>
        <taxon>Heligmosomidae</taxon>
        <taxon>Nippostrongylus</taxon>
    </lineage>
</organism>
<evidence type="ECO:0000313" key="3">
    <source>
        <dbReference type="EMBL" id="VDL83288.1"/>
    </source>
</evidence>
<dbReference type="SMART" id="SM00408">
    <property type="entry name" value="IGc2"/>
    <property type="match status" value="1"/>
</dbReference>
<dbReference type="SUPFAM" id="SSF48726">
    <property type="entry name" value="Immunoglobulin"/>
    <property type="match status" value="2"/>
</dbReference>
<dbReference type="InterPro" id="IPR003598">
    <property type="entry name" value="Ig_sub2"/>
</dbReference>
<accession>A0A0N4YQN1</accession>
<dbReference type="SMART" id="SM00409">
    <property type="entry name" value="IG"/>
    <property type="match status" value="1"/>
</dbReference>
<dbReference type="STRING" id="27835.A0A0N4YQN1"/>
<dbReference type="Gene3D" id="2.60.40.10">
    <property type="entry name" value="Immunoglobulins"/>
    <property type="match status" value="2"/>
</dbReference>
<dbReference type="InterPro" id="IPR036179">
    <property type="entry name" value="Ig-like_dom_sf"/>
</dbReference>
<evidence type="ECO:0000313" key="5">
    <source>
        <dbReference type="WBParaSite" id="NBR_0001955301-mRNA-1"/>
    </source>
</evidence>
<dbReference type="Proteomes" id="UP000271162">
    <property type="component" value="Unassembled WGS sequence"/>
</dbReference>
<proteinExistence type="predicted"/>
<sequence>MPFKQPLGERAENRVAPSFIRPLADKRAVVGERVVLQCQLDGHPTPAVKWLKDGHNVSNCPDYEIQEDGLHHRLIISQVHSADSGRFTAQAANAAGLRQSTCILIVAPAPTPVPGGKHMTVYSPAPPQTPVGPSAPIFLKELRHQPLKPSEVMVMEARVAGEVLFRSTAASGRVAKEWETSSELSQPSRPNSVAQKQMMKQGYVYGTDQESNDTPELAMLDGKGAPGTRPIVRVPPRGLRLTEGTDAILQSNIVGNPKPRIYWLFNGSPIRISGPRIQMTYKGKYFQVLIQFLSYSLSRSSSSASR</sequence>
<evidence type="ECO:0000256" key="1">
    <source>
        <dbReference type="SAM" id="MobiDB-lite"/>
    </source>
</evidence>
<dbReference type="FunFam" id="2.60.40.10:FF:000612">
    <property type="entry name" value="palladin isoform X1"/>
    <property type="match status" value="1"/>
</dbReference>
<feature type="compositionally biased region" description="Polar residues" evidence="1">
    <location>
        <begin position="181"/>
        <end position="195"/>
    </location>
</feature>
<dbReference type="PROSITE" id="PS50835">
    <property type="entry name" value="IG_LIKE"/>
    <property type="match status" value="1"/>
</dbReference>
<dbReference type="Pfam" id="PF07679">
    <property type="entry name" value="I-set"/>
    <property type="match status" value="2"/>
</dbReference>
<dbReference type="InterPro" id="IPR003599">
    <property type="entry name" value="Ig_sub"/>
</dbReference>
<dbReference type="InterPro" id="IPR013098">
    <property type="entry name" value="Ig_I-set"/>
</dbReference>
<keyword evidence="4" id="KW-1185">Reference proteome</keyword>
<feature type="region of interest" description="Disordered" evidence="1">
    <location>
        <begin position="176"/>
        <end position="196"/>
    </location>
</feature>
<dbReference type="AlphaFoldDB" id="A0A0N4YQN1"/>
<dbReference type="InterPro" id="IPR007110">
    <property type="entry name" value="Ig-like_dom"/>
</dbReference>
<dbReference type="GO" id="GO:0004672">
    <property type="term" value="F:protein kinase activity"/>
    <property type="evidence" value="ECO:0007669"/>
    <property type="project" value="TreeGrafter"/>
</dbReference>